<dbReference type="Proteomes" id="UP000282299">
    <property type="component" value="Unassembled WGS sequence"/>
</dbReference>
<name>A0A078LGT2_CITKO</name>
<dbReference type="SUPFAM" id="SSF46894">
    <property type="entry name" value="C-terminal effector domain of the bipartite response regulators"/>
    <property type="match status" value="1"/>
</dbReference>
<gene>
    <name evidence="1" type="ORF">BN1086_02457</name>
    <name evidence="3" type="ORF">EGS84_20850</name>
    <name evidence="2" type="ORF">I5687_10090</name>
</gene>
<dbReference type="EMBL" id="JADVNV010000003">
    <property type="protein sequence ID" value="MBJ9868297.1"/>
    <property type="molecule type" value="Genomic_DNA"/>
</dbReference>
<evidence type="ECO:0000313" key="4">
    <source>
        <dbReference type="Proteomes" id="UP000282299"/>
    </source>
</evidence>
<sequence length="240" mass="28114">MRSALRKERHRRLRNTDCTHHYHHLEPQVFDRLEYLTQRLNYALPDNTISQVIITTDNYLGYTLNRYLFSGKRTAVFSSLESPSRRLEETGIRQLIVDMAGLAVSCYETLERLRLLIRERSDIQVYLLVPDKDVSLTRFMQKAGKFYILQRRQNLSSLRNALLSPPSVKNTDGTFSHTDWKIISALSQGMSLKEIALLLNTPYHRVIYRLNQLITQLDLPHRHSLLYLIHRLSVTSLHLI</sequence>
<dbReference type="GO" id="GO:0003677">
    <property type="term" value="F:DNA binding"/>
    <property type="evidence" value="ECO:0007669"/>
    <property type="project" value="InterPro"/>
</dbReference>
<evidence type="ECO:0000313" key="2">
    <source>
        <dbReference type="EMBL" id="MBJ9868297.1"/>
    </source>
</evidence>
<protein>
    <submittedName>
        <fullName evidence="2">Fimbriae Y protein</fullName>
    </submittedName>
</protein>
<reference evidence="1" key="1">
    <citation type="submission" date="2014-06" db="EMBL/GenBank/DDBJ databases">
        <authorList>
            <person name="Urmite Genomes Urmite Genomes"/>
        </authorList>
    </citation>
    <scope>NUCLEOTIDE SEQUENCE</scope>
</reference>
<dbReference type="AlphaFoldDB" id="A0A078LGT2"/>
<dbReference type="PATRIC" id="fig|545.12.peg.2471"/>
<proteinExistence type="predicted"/>
<organism evidence="1">
    <name type="scientific">Citrobacter koseri</name>
    <name type="common">Citrobacter diversus</name>
    <dbReference type="NCBI Taxonomy" id="545"/>
    <lineage>
        <taxon>Bacteria</taxon>
        <taxon>Pseudomonadati</taxon>
        <taxon>Pseudomonadota</taxon>
        <taxon>Gammaproteobacteria</taxon>
        <taxon>Enterobacterales</taxon>
        <taxon>Enterobacteriaceae</taxon>
        <taxon>Citrobacter</taxon>
    </lineage>
</organism>
<dbReference type="RefSeq" id="WP_049011841.1">
    <property type="nucleotide sequence ID" value="NZ_ABTEQQ020000001.1"/>
</dbReference>
<evidence type="ECO:0000313" key="1">
    <source>
        <dbReference type="EMBL" id="CDZ84306.1"/>
    </source>
</evidence>
<dbReference type="Proteomes" id="UP000807555">
    <property type="component" value="Unassembled WGS sequence"/>
</dbReference>
<reference evidence="3" key="2">
    <citation type="submission" date="2018-10" db="EMBL/GenBank/DDBJ databases">
        <title>FDA dAtabase for Regulatory Grade micrObial Sequences (FDA-ARGOS): Supporting development and validation of Infectious Disease Dx tests.</title>
        <authorList>
            <person name="Campos J."/>
            <person name="Goldberg B."/>
            <person name="Tallon L.J."/>
            <person name="Sadzewicz L."/>
            <person name="Zhao X."/>
            <person name="Vavikolanu K."/>
            <person name="Mehta A."/>
            <person name="Aluvathingal J."/>
            <person name="Nadendla S."/>
            <person name="Geyer C."/>
            <person name="Nandy P."/>
            <person name="Yan Y."/>
            <person name="Sichtig H."/>
        </authorList>
    </citation>
    <scope>NUCLEOTIDE SEQUENCE</scope>
    <source>
        <strain evidence="3">FDAARGOS_526</strain>
    </source>
</reference>
<dbReference type="InterPro" id="IPR016032">
    <property type="entry name" value="Sig_transdc_resp-reg_C-effctor"/>
</dbReference>
<dbReference type="EMBL" id="RKIT01000002">
    <property type="protein sequence ID" value="RSC19211.1"/>
    <property type="molecule type" value="Genomic_DNA"/>
</dbReference>
<reference evidence="4" key="3">
    <citation type="submission" date="2018-10" db="EMBL/GenBank/DDBJ databases">
        <title>FDA dAtabase for Regulatory Grade micrObial Sequences (FDA-ARGOS): Supporting development and validation of Infectious Disease Dx tests.</title>
        <authorList>
            <person name="Goldberg B."/>
            <person name="Campos J."/>
            <person name="Tallon L."/>
            <person name="Sadzewicz L."/>
            <person name="Zhao X."/>
            <person name="Vavikolanu K."/>
            <person name="Mehta A."/>
            <person name="Aluvathingal J."/>
            <person name="Nadendla S."/>
            <person name="Geyer C."/>
            <person name="Nandy P."/>
            <person name="Yan Y."/>
            <person name="Sichtig H."/>
        </authorList>
    </citation>
    <scope>NUCLEOTIDE SEQUENCE [LARGE SCALE GENOMIC DNA]</scope>
    <source>
        <strain evidence="4">FDAARGOS_526</strain>
    </source>
</reference>
<accession>A0A078LGT2</accession>
<dbReference type="GO" id="GO:0006355">
    <property type="term" value="P:regulation of DNA-templated transcription"/>
    <property type="evidence" value="ECO:0007669"/>
    <property type="project" value="InterPro"/>
</dbReference>
<dbReference type="EMBL" id="LK931336">
    <property type="protein sequence ID" value="CDZ84306.1"/>
    <property type="molecule type" value="Genomic_DNA"/>
</dbReference>
<reference evidence="2" key="4">
    <citation type="submission" date="2020-11" db="EMBL/GenBank/DDBJ databases">
        <title>Enhanced detection system for hospital associated transmission using whole genome sequencing surveillance.</title>
        <authorList>
            <person name="Harrison L.H."/>
            <person name="Van Tyne D."/>
            <person name="Marsh J.W."/>
            <person name="Griffith M.P."/>
            <person name="Snyder D.J."/>
            <person name="Cooper V.S."/>
            <person name="Mustapha M."/>
        </authorList>
    </citation>
    <scope>NUCLEOTIDE SEQUENCE</scope>
    <source>
        <strain evidence="2">CB00014</strain>
    </source>
</reference>
<evidence type="ECO:0000313" key="3">
    <source>
        <dbReference type="EMBL" id="RSC19211.1"/>
    </source>
</evidence>